<feature type="domain" description="4Fe-4S ferredoxin-type" evidence="5">
    <location>
        <begin position="166"/>
        <end position="195"/>
    </location>
</feature>
<dbReference type="SUPFAM" id="SSF54862">
    <property type="entry name" value="4Fe-4S ferredoxins"/>
    <property type="match status" value="1"/>
</dbReference>
<dbReference type="Proteomes" id="UP000060778">
    <property type="component" value="Chromosome"/>
</dbReference>
<organism evidence="6 7">
    <name type="scientific">Ignicoccus islandicus DSM 13165</name>
    <dbReference type="NCBI Taxonomy" id="940295"/>
    <lineage>
        <taxon>Archaea</taxon>
        <taxon>Thermoproteota</taxon>
        <taxon>Thermoprotei</taxon>
        <taxon>Desulfurococcales</taxon>
        <taxon>Desulfurococcaceae</taxon>
        <taxon>Ignicoccus</taxon>
    </lineage>
</organism>
<dbReference type="RefSeq" id="WP_157058745.1">
    <property type="nucleotide sequence ID" value="NZ_CP006867.1"/>
</dbReference>
<dbReference type="InterPro" id="IPR003382">
    <property type="entry name" value="Flavoprotein"/>
</dbReference>
<dbReference type="PANTHER" id="PTHR24960:SF79">
    <property type="entry name" value="PHOTOSYSTEM I IRON-SULFUR CENTER"/>
    <property type="match status" value="1"/>
</dbReference>
<dbReference type="GO" id="GO:0051539">
    <property type="term" value="F:4 iron, 4 sulfur cluster binding"/>
    <property type="evidence" value="ECO:0007669"/>
    <property type="project" value="UniProtKB-KW"/>
</dbReference>
<keyword evidence="3" id="KW-0408">Iron</keyword>
<dbReference type="EMBL" id="CP006867">
    <property type="protein sequence ID" value="ALU11616.1"/>
    <property type="molecule type" value="Genomic_DNA"/>
</dbReference>
<evidence type="ECO:0000313" key="7">
    <source>
        <dbReference type="Proteomes" id="UP000060778"/>
    </source>
</evidence>
<dbReference type="InterPro" id="IPR017896">
    <property type="entry name" value="4Fe4S_Fe-S-bd"/>
</dbReference>
<dbReference type="Pfam" id="PF02441">
    <property type="entry name" value="Flavoprotein"/>
    <property type="match status" value="1"/>
</dbReference>
<accession>A0A0U3FQ45</accession>
<sequence length="242" mass="26847">MVKVLWGVTGAGHWMRESASIFEKVASRTKVTVIMTRNGYEIAKLYGVLDVFKKYTGGYYSELEVDPNPLSHIYGRVLSKKYELFVLAPLSANTANKIADGIADNLVTTAAAMARKAGVTTILLPTDAPWVKETALPCTVHDNCVNCSVCPPQETCPTKAIVDGISKKRILLDRCIGCELCVTKCPYEAINCFEKVEINVHWLEVEKLKVLEKFESFIIVRSPEELSRIINEYLDVALNEGA</sequence>
<evidence type="ECO:0000256" key="2">
    <source>
        <dbReference type="ARBA" id="ARBA00022723"/>
    </source>
</evidence>
<proteinExistence type="predicted"/>
<keyword evidence="1" id="KW-0004">4Fe-4S</keyword>
<evidence type="ECO:0000256" key="1">
    <source>
        <dbReference type="ARBA" id="ARBA00022485"/>
    </source>
</evidence>
<evidence type="ECO:0000256" key="3">
    <source>
        <dbReference type="ARBA" id="ARBA00023004"/>
    </source>
</evidence>
<dbReference type="PROSITE" id="PS51379">
    <property type="entry name" value="4FE4S_FER_2"/>
    <property type="match status" value="1"/>
</dbReference>
<dbReference type="Gene3D" id="3.40.50.1950">
    <property type="entry name" value="Flavin prenyltransferase-like"/>
    <property type="match status" value="1"/>
</dbReference>
<keyword evidence="7" id="KW-1185">Reference proteome</keyword>
<dbReference type="InterPro" id="IPR050157">
    <property type="entry name" value="PSI_iron-sulfur_center"/>
</dbReference>
<evidence type="ECO:0000256" key="4">
    <source>
        <dbReference type="ARBA" id="ARBA00023014"/>
    </source>
</evidence>
<dbReference type="InterPro" id="IPR036551">
    <property type="entry name" value="Flavin_trans-like"/>
</dbReference>
<name>A0A0U3FQ45_9CREN</name>
<dbReference type="GeneID" id="30680010"/>
<keyword evidence="2" id="KW-0479">Metal-binding</keyword>
<protein>
    <recommendedName>
        <fullName evidence="5">4Fe-4S ferredoxin-type domain-containing protein</fullName>
    </recommendedName>
</protein>
<gene>
    <name evidence="6" type="ORF">EYM_03085</name>
</gene>
<dbReference type="InterPro" id="IPR017900">
    <property type="entry name" value="4Fe4S_Fe_S_CS"/>
</dbReference>
<reference evidence="6 7" key="1">
    <citation type="submission" date="2013-11" db="EMBL/GenBank/DDBJ databases">
        <title>Comparative genomics of Ignicoccus.</title>
        <authorList>
            <person name="Podar M."/>
        </authorList>
    </citation>
    <scope>NUCLEOTIDE SEQUENCE [LARGE SCALE GENOMIC DNA]</scope>
    <source>
        <strain evidence="6 7">DSM 13165</strain>
    </source>
</reference>
<dbReference type="GO" id="GO:0016491">
    <property type="term" value="F:oxidoreductase activity"/>
    <property type="evidence" value="ECO:0007669"/>
    <property type="project" value="UniProtKB-ARBA"/>
</dbReference>
<keyword evidence="4" id="KW-0411">Iron-sulfur</keyword>
<dbReference type="OrthoDB" id="2837at2157"/>
<dbReference type="PANTHER" id="PTHR24960">
    <property type="entry name" value="PHOTOSYSTEM I IRON-SULFUR CENTER-RELATED"/>
    <property type="match status" value="1"/>
</dbReference>
<dbReference type="Pfam" id="PF00037">
    <property type="entry name" value="Fer4"/>
    <property type="match status" value="1"/>
</dbReference>
<dbReference type="GO" id="GO:0046872">
    <property type="term" value="F:metal ion binding"/>
    <property type="evidence" value="ECO:0007669"/>
    <property type="project" value="UniProtKB-KW"/>
</dbReference>
<dbReference type="PROSITE" id="PS00198">
    <property type="entry name" value="4FE4S_FER_1"/>
    <property type="match status" value="1"/>
</dbReference>
<dbReference type="KEGG" id="iis:EYM_03085"/>
<dbReference type="AlphaFoldDB" id="A0A0U3FQ45"/>
<dbReference type="SUPFAM" id="SSF52507">
    <property type="entry name" value="Homo-oligomeric flavin-containing Cys decarboxylases, HFCD"/>
    <property type="match status" value="1"/>
</dbReference>
<evidence type="ECO:0000313" key="6">
    <source>
        <dbReference type="EMBL" id="ALU11616.1"/>
    </source>
</evidence>
<dbReference type="Gene3D" id="3.30.70.20">
    <property type="match status" value="1"/>
</dbReference>
<evidence type="ECO:0000259" key="5">
    <source>
        <dbReference type="PROSITE" id="PS51379"/>
    </source>
</evidence>
<dbReference type="STRING" id="940295.EYM_03085"/>